<dbReference type="OrthoDB" id="9815923at2"/>
<feature type="domain" description="Glycosyltransferase 2-like" evidence="2">
    <location>
        <begin position="9"/>
        <end position="163"/>
    </location>
</feature>
<reference evidence="3 4" key="1">
    <citation type="submission" date="2017-05" db="EMBL/GenBank/DDBJ databases">
        <title>Acinetobacter populi ANC 5415 (= PBJ7), whole genome shotgun sequencing project.</title>
        <authorList>
            <person name="Nemec A."/>
            <person name="Radolfova-Krizova L."/>
        </authorList>
    </citation>
    <scope>NUCLEOTIDE SEQUENCE [LARGE SCALE GENOMIC DNA]</scope>
    <source>
        <strain evidence="3 4">PBJ7</strain>
    </source>
</reference>
<evidence type="ECO:0000313" key="4">
    <source>
        <dbReference type="Proteomes" id="UP000196536"/>
    </source>
</evidence>
<evidence type="ECO:0000256" key="1">
    <source>
        <dbReference type="ARBA" id="ARBA00038494"/>
    </source>
</evidence>
<dbReference type="EMBL" id="NEXX01000011">
    <property type="protein sequence ID" value="OUY05500.1"/>
    <property type="molecule type" value="Genomic_DNA"/>
</dbReference>
<dbReference type="InterPro" id="IPR001173">
    <property type="entry name" value="Glyco_trans_2-like"/>
</dbReference>
<dbReference type="InterPro" id="IPR029044">
    <property type="entry name" value="Nucleotide-diphossugar_trans"/>
</dbReference>
<dbReference type="SUPFAM" id="SSF53448">
    <property type="entry name" value="Nucleotide-diphospho-sugar transferases"/>
    <property type="match status" value="1"/>
</dbReference>
<dbReference type="RefSeq" id="WP_087621971.1">
    <property type="nucleotide sequence ID" value="NZ_NEXX01000011.1"/>
</dbReference>
<dbReference type="PANTHER" id="PTHR43630">
    <property type="entry name" value="POLY-BETA-1,6-N-ACETYL-D-GLUCOSAMINE SYNTHASE"/>
    <property type="match status" value="1"/>
</dbReference>
<dbReference type="InterPro" id="IPR011990">
    <property type="entry name" value="TPR-like_helical_dom_sf"/>
</dbReference>
<dbReference type="AlphaFoldDB" id="A0A1Z9YTE9"/>
<protein>
    <submittedName>
        <fullName evidence="3">Glycosyl transferase</fullName>
    </submittedName>
</protein>
<dbReference type="GO" id="GO:0016740">
    <property type="term" value="F:transferase activity"/>
    <property type="evidence" value="ECO:0007669"/>
    <property type="project" value="UniProtKB-KW"/>
</dbReference>
<evidence type="ECO:0000259" key="2">
    <source>
        <dbReference type="Pfam" id="PF00535"/>
    </source>
</evidence>
<organism evidence="3 4">
    <name type="scientific">Acinetobacter populi</name>
    <dbReference type="NCBI Taxonomy" id="1582270"/>
    <lineage>
        <taxon>Bacteria</taxon>
        <taxon>Pseudomonadati</taxon>
        <taxon>Pseudomonadota</taxon>
        <taxon>Gammaproteobacteria</taxon>
        <taxon>Moraxellales</taxon>
        <taxon>Moraxellaceae</taxon>
        <taxon>Acinetobacter</taxon>
    </lineage>
</organism>
<dbReference type="PANTHER" id="PTHR43630:SF2">
    <property type="entry name" value="GLYCOSYLTRANSFERASE"/>
    <property type="match status" value="1"/>
</dbReference>
<accession>A0A1Z9YTE9</accession>
<gene>
    <name evidence="3" type="ORF">CAP51_17070</name>
</gene>
<dbReference type="Pfam" id="PF00535">
    <property type="entry name" value="Glycos_transf_2"/>
    <property type="match status" value="1"/>
</dbReference>
<sequence>MKSHIRLNMIVKNEAHVILRCLASVKPWIDSWVIVDTGSTDGTQQIIQSFMQDIPGKLFERPWKNFGFNRTEAIQLALTDDLSFADYLLFIDADETLIIDDGFHFPELAASAYYFSVIYGNLRYRRNAMVSTKLPWQWKGVIHEYLDSSLPHKWHTLEGINIFVRHDGARAKTKDTYLKDIALLEEGLRDEPENLRYLFYLAQSYRDAGFLEKSREFYLKRASAGGWEEERWTAQFRAAQMAERLNLSSELILKEYLQSWIARQQRAEPLYELARFYRTRKEFDLACYFAKQAIDIPRPNDTLFVDGSVYDWRVLDEMSVSATYCSIYKVIGKNAMDQLIRENKFPKSSRDRILANKKFYND</sequence>
<comment type="similarity">
    <text evidence="1">Belongs to the glycosyltransferase 2 family. WaaE/KdtX subfamily.</text>
</comment>
<dbReference type="SUPFAM" id="SSF81901">
    <property type="entry name" value="HCP-like"/>
    <property type="match status" value="1"/>
</dbReference>
<dbReference type="Proteomes" id="UP000196536">
    <property type="component" value="Unassembled WGS sequence"/>
</dbReference>
<dbReference type="Gene3D" id="1.25.40.10">
    <property type="entry name" value="Tetratricopeptide repeat domain"/>
    <property type="match status" value="1"/>
</dbReference>
<name>A0A1Z9YTE9_9GAMM</name>
<dbReference type="Gene3D" id="3.90.550.10">
    <property type="entry name" value="Spore Coat Polysaccharide Biosynthesis Protein SpsA, Chain A"/>
    <property type="match status" value="1"/>
</dbReference>
<keyword evidence="3" id="KW-0808">Transferase</keyword>
<comment type="caution">
    <text evidence="3">The sequence shown here is derived from an EMBL/GenBank/DDBJ whole genome shotgun (WGS) entry which is preliminary data.</text>
</comment>
<keyword evidence="4" id="KW-1185">Reference proteome</keyword>
<proteinExistence type="inferred from homology"/>
<evidence type="ECO:0000313" key="3">
    <source>
        <dbReference type="EMBL" id="OUY05500.1"/>
    </source>
</evidence>